<comment type="caution">
    <text evidence="1">The sequence shown here is derived from an EMBL/GenBank/DDBJ whole genome shotgun (WGS) entry which is preliminary data.</text>
</comment>
<sequence length="303" mass="31686">MEMTPIEDKPSRLKELFLGPDLVVMPGVYDPISAKLAQQAGFSALQCSGLGIAAVHYGVPDYSIASLAEMAGACGVIARSVDIPVVGDADTGFGNAVNTFFTVQTFERHGLAGVNLEDQVMPKRCGHLVGKQVIDLDEAVTKIRAAADARCNPNFVITARTDSLAVEGIDGVIKRGNAYLDAGATLVFVEGLHAREEIVAAVAGIDGPVGINIVEGGKSPTHLTFTELQTLGVARVSLPGALFAAAITGITDALNQIREDEGTWNLGLRTASFADVHGLVGTPLVAELEQRYLAGLVPNGGRR</sequence>
<dbReference type="PROSITE" id="PS00161">
    <property type="entry name" value="ISOCITRATE_LYASE"/>
    <property type="match status" value="1"/>
</dbReference>
<dbReference type="InterPro" id="IPR040442">
    <property type="entry name" value="Pyrv_kinase-like_dom_sf"/>
</dbReference>
<gene>
    <name evidence="1" type="ORF">BST37_02315</name>
</gene>
<protein>
    <submittedName>
        <fullName evidence="1">Carboxyvinyl-carboxyphosphonate phosphorylmutase</fullName>
    </submittedName>
</protein>
<dbReference type="PANTHER" id="PTHR42905:SF5">
    <property type="entry name" value="CARBOXYVINYL-CARBOXYPHOSPHONATE PHOSPHORYLMUTASE, CHLOROPLASTIC"/>
    <property type="match status" value="1"/>
</dbReference>
<dbReference type="EMBL" id="MVIC01000002">
    <property type="protein sequence ID" value="ORB18270.1"/>
    <property type="molecule type" value="Genomic_DNA"/>
</dbReference>
<dbReference type="CDD" id="cd00377">
    <property type="entry name" value="ICL_PEPM"/>
    <property type="match status" value="1"/>
</dbReference>
<dbReference type="InterPro" id="IPR018523">
    <property type="entry name" value="Isocitrate_lyase_ph_CS"/>
</dbReference>
<dbReference type="InterPro" id="IPR015813">
    <property type="entry name" value="Pyrv/PenolPyrv_kinase-like_dom"/>
</dbReference>
<accession>A0ABX3TAN3</accession>
<proteinExistence type="predicted"/>
<dbReference type="Pfam" id="PF13714">
    <property type="entry name" value="PEP_mutase"/>
    <property type="match status" value="1"/>
</dbReference>
<name>A0ABX3TAN3_9MYCO</name>
<dbReference type="Proteomes" id="UP000192374">
    <property type="component" value="Unassembled WGS sequence"/>
</dbReference>
<evidence type="ECO:0000313" key="2">
    <source>
        <dbReference type="Proteomes" id="UP000192374"/>
    </source>
</evidence>
<keyword evidence="2" id="KW-1185">Reference proteome</keyword>
<evidence type="ECO:0000313" key="1">
    <source>
        <dbReference type="EMBL" id="ORB18270.1"/>
    </source>
</evidence>
<organism evidence="1 2">
    <name type="scientific">Mycobacterium noviomagense</name>
    <dbReference type="NCBI Taxonomy" id="459858"/>
    <lineage>
        <taxon>Bacteria</taxon>
        <taxon>Bacillati</taxon>
        <taxon>Actinomycetota</taxon>
        <taxon>Actinomycetes</taxon>
        <taxon>Mycobacteriales</taxon>
        <taxon>Mycobacteriaceae</taxon>
        <taxon>Mycobacterium</taxon>
    </lineage>
</organism>
<dbReference type="PANTHER" id="PTHR42905">
    <property type="entry name" value="PHOSPHOENOLPYRUVATE CARBOXYLASE"/>
    <property type="match status" value="1"/>
</dbReference>
<reference evidence="1 2" key="1">
    <citation type="submission" date="2017-02" db="EMBL/GenBank/DDBJ databases">
        <title>The new phylogeny of genus Mycobacterium.</title>
        <authorList>
            <person name="Tortoli E."/>
            <person name="Trovato A."/>
            <person name="Cirillo D.M."/>
        </authorList>
    </citation>
    <scope>NUCLEOTIDE SEQUENCE [LARGE SCALE GENOMIC DNA]</scope>
    <source>
        <strain evidence="1 2">DSM 45145</strain>
    </source>
</reference>
<dbReference type="InterPro" id="IPR039556">
    <property type="entry name" value="ICL/PEPM"/>
</dbReference>
<dbReference type="SUPFAM" id="SSF51621">
    <property type="entry name" value="Phosphoenolpyruvate/pyruvate domain"/>
    <property type="match status" value="1"/>
</dbReference>
<dbReference type="Gene3D" id="3.20.20.60">
    <property type="entry name" value="Phosphoenolpyruvate-binding domains"/>
    <property type="match status" value="1"/>
</dbReference>